<evidence type="ECO:0000256" key="1">
    <source>
        <dbReference type="ARBA" id="ARBA00001947"/>
    </source>
</evidence>
<gene>
    <name evidence="11" type="ORF">GCM10023153_29040</name>
</gene>
<keyword evidence="7" id="KW-0175">Coiled coil</keyword>
<dbReference type="SUPFAM" id="SSF51261">
    <property type="entry name" value="Duplicated hybrid motif"/>
    <property type="match status" value="1"/>
</dbReference>
<keyword evidence="12" id="KW-1185">Reference proteome</keyword>
<evidence type="ECO:0000256" key="3">
    <source>
        <dbReference type="ARBA" id="ARBA00022723"/>
    </source>
</evidence>
<comment type="cofactor">
    <cofactor evidence="1">
        <name>Zn(2+)</name>
        <dbReference type="ChEBI" id="CHEBI:29105"/>
    </cofactor>
</comment>
<protein>
    <recommendedName>
        <fullName evidence="10">M23ase beta-sheet core domain-containing protein</fullName>
    </recommendedName>
</protein>
<evidence type="ECO:0000256" key="6">
    <source>
        <dbReference type="ARBA" id="ARBA00023049"/>
    </source>
</evidence>
<keyword evidence="5" id="KW-0862">Zinc</keyword>
<dbReference type="InterPro" id="IPR016047">
    <property type="entry name" value="M23ase_b-sheet_dom"/>
</dbReference>
<feature type="region of interest" description="Disordered" evidence="8">
    <location>
        <begin position="311"/>
        <end position="334"/>
    </location>
</feature>
<evidence type="ECO:0000259" key="10">
    <source>
        <dbReference type="Pfam" id="PF01551"/>
    </source>
</evidence>
<dbReference type="Gene3D" id="2.70.70.10">
    <property type="entry name" value="Glucose Permease (Domain IIA)"/>
    <property type="match status" value="1"/>
</dbReference>
<dbReference type="CDD" id="cd12797">
    <property type="entry name" value="M23_peptidase"/>
    <property type="match status" value="1"/>
</dbReference>
<dbReference type="InterPro" id="IPR050570">
    <property type="entry name" value="Cell_wall_metabolism_enzyme"/>
</dbReference>
<evidence type="ECO:0000256" key="2">
    <source>
        <dbReference type="ARBA" id="ARBA00022670"/>
    </source>
</evidence>
<keyword evidence="2" id="KW-0645">Protease</keyword>
<dbReference type="Proteomes" id="UP001500390">
    <property type="component" value="Unassembled WGS sequence"/>
</dbReference>
<feature type="domain" description="M23ase beta-sheet core" evidence="10">
    <location>
        <begin position="360"/>
        <end position="457"/>
    </location>
</feature>
<reference evidence="12" key="1">
    <citation type="journal article" date="2019" name="Int. J. Syst. Evol. Microbiol.">
        <title>The Global Catalogue of Microorganisms (GCM) 10K type strain sequencing project: providing services to taxonomists for standard genome sequencing and annotation.</title>
        <authorList>
            <consortium name="The Broad Institute Genomics Platform"/>
            <consortium name="The Broad Institute Genome Sequencing Center for Infectious Disease"/>
            <person name="Wu L."/>
            <person name="Ma J."/>
        </authorList>
    </citation>
    <scope>NUCLEOTIDE SEQUENCE [LARGE SCALE GENOMIC DNA]</scope>
    <source>
        <strain evidence="12">JCM 17738</strain>
    </source>
</reference>
<evidence type="ECO:0000256" key="5">
    <source>
        <dbReference type="ARBA" id="ARBA00022833"/>
    </source>
</evidence>
<feature type="coiled-coil region" evidence="7">
    <location>
        <begin position="58"/>
        <end position="141"/>
    </location>
</feature>
<dbReference type="InterPro" id="IPR011055">
    <property type="entry name" value="Dup_hybrid_motif"/>
</dbReference>
<keyword evidence="6" id="KW-0482">Metalloprotease</keyword>
<dbReference type="EMBL" id="BAABFX010000040">
    <property type="protein sequence ID" value="GAA4401000.1"/>
    <property type="molecule type" value="Genomic_DNA"/>
</dbReference>
<evidence type="ECO:0000256" key="9">
    <source>
        <dbReference type="SAM" id="SignalP"/>
    </source>
</evidence>
<evidence type="ECO:0000256" key="4">
    <source>
        <dbReference type="ARBA" id="ARBA00022801"/>
    </source>
</evidence>
<proteinExistence type="predicted"/>
<accession>A0ABP8K627</accession>
<dbReference type="PANTHER" id="PTHR21666:SF288">
    <property type="entry name" value="CELL DIVISION PROTEIN YTFB"/>
    <property type="match status" value="1"/>
</dbReference>
<dbReference type="PANTHER" id="PTHR21666">
    <property type="entry name" value="PEPTIDASE-RELATED"/>
    <property type="match status" value="1"/>
</dbReference>
<evidence type="ECO:0000256" key="8">
    <source>
        <dbReference type="SAM" id="MobiDB-lite"/>
    </source>
</evidence>
<feature type="compositionally biased region" description="Gly residues" evidence="8">
    <location>
        <begin position="322"/>
        <end position="334"/>
    </location>
</feature>
<organism evidence="11 12">
    <name type="scientific">Ornithinibacter aureus</name>
    <dbReference type="NCBI Taxonomy" id="622664"/>
    <lineage>
        <taxon>Bacteria</taxon>
        <taxon>Bacillati</taxon>
        <taxon>Actinomycetota</taxon>
        <taxon>Actinomycetes</taxon>
        <taxon>Micrococcales</taxon>
        <taxon>Intrasporangiaceae</taxon>
        <taxon>Ornithinibacter</taxon>
    </lineage>
</organism>
<dbReference type="Gene3D" id="6.10.250.3150">
    <property type="match status" value="1"/>
</dbReference>
<keyword evidence="9" id="KW-0732">Signal</keyword>
<evidence type="ECO:0000313" key="12">
    <source>
        <dbReference type="Proteomes" id="UP001500390"/>
    </source>
</evidence>
<feature type="signal peptide" evidence="9">
    <location>
        <begin position="1"/>
        <end position="39"/>
    </location>
</feature>
<evidence type="ECO:0000313" key="11">
    <source>
        <dbReference type="EMBL" id="GAA4401000.1"/>
    </source>
</evidence>
<name>A0ABP8K627_9MICO</name>
<keyword evidence="4" id="KW-0378">Hydrolase</keyword>
<keyword evidence="3" id="KW-0479">Metal-binding</keyword>
<feature type="chain" id="PRO_5046139587" description="M23ase beta-sheet core domain-containing protein" evidence="9">
    <location>
        <begin position="40"/>
        <end position="461"/>
    </location>
</feature>
<dbReference type="Pfam" id="PF01551">
    <property type="entry name" value="Peptidase_M23"/>
    <property type="match status" value="1"/>
</dbReference>
<evidence type="ECO:0000256" key="7">
    <source>
        <dbReference type="SAM" id="Coils"/>
    </source>
</evidence>
<sequence length="461" mass="48287">MVIMGLKDREAIVRARSRSAAVGVALLCAAALGVSSATAVPTAPLPASATASDPGAEKRKVDAQIEKLREELEDSSAELSNAYIALQQTKAKLPAAQAALAEAESAALAADRANTLAAQELEAARASEAKAQAELDSTTKEVTAGRARVAQFAAQIYQEQGFGQLDMALSSTNPQQFADRIALVDTVMDVQGDTLDRLATEKASLTALEDHLSALRADSAAKKKRAEEALAAAESARDSAARAKADLDALAAQQASQAAEVESQIAADKVRLNDMRAEQSRLKAILVARAAEARRKAAAAAKAEAARRAAERKAGLAARPSTGGGSSDGEGGGYLSRPMTGRVSSEFGMRFHPIDRVWRLHAGRDYAAPCGTPVRAAAPGEIIMAGYAPGAGNRIVIDHGIVKGEHLATVYKHLEGYAQRSGKVSRGEVIGYEGSTGLSTGCHLHFETHQNGEPVDPRRWL</sequence>
<comment type="caution">
    <text evidence="11">The sequence shown here is derived from an EMBL/GenBank/DDBJ whole genome shotgun (WGS) entry which is preliminary data.</text>
</comment>